<evidence type="ECO:0000313" key="2">
    <source>
        <dbReference type="EMBL" id="ORE00633.1"/>
    </source>
</evidence>
<dbReference type="VEuPathDB" id="MicrosporidiaDB:HERIO_290"/>
<evidence type="ECO:0000256" key="1">
    <source>
        <dbReference type="SAM" id="Phobius"/>
    </source>
</evidence>
<feature type="transmembrane region" description="Helical" evidence="1">
    <location>
        <begin position="83"/>
        <end position="102"/>
    </location>
</feature>
<reference evidence="2 3" key="1">
    <citation type="journal article" date="2017" name="Environ. Microbiol.">
        <title>Decay of the glycolytic pathway and adaptation to intranuclear parasitism within Enterocytozoonidae microsporidia.</title>
        <authorList>
            <person name="Wiredu Boakye D."/>
            <person name="Jaroenlak P."/>
            <person name="Prachumwat A."/>
            <person name="Williams T.A."/>
            <person name="Bateman K.S."/>
            <person name="Itsathitphaisarn O."/>
            <person name="Sritunyalucksana K."/>
            <person name="Paszkiewicz K.H."/>
            <person name="Moore K.A."/>
            <person name="Stentiford G.D."/>
            <person name="Williams B.A."/>
        </authorList>
    </citation>
    <scope>NUCLEOTIDE SEQUENCE [LARGE SCALE GENOMIC DNA]</scope>
    <source>
        <strain evidence="3">canceri</strain>
    </source>
</reference>
<gene>
    <name evidence="2" type="ORF">A0H76_868</name>
</gene>
<sequence length="115" mass="13743">MRNNNYQYSYQNPDLTRPLNNINQDSKTSFNQFHNNNNQFYDNQIQQPQEYNDMIQFSKNNTPSKNEKPSSSFCSILFSTKTLLFLILVLIIPVFIFSIYVYKIEKKIGYLNFFL</sequence>
<dbReference type="VEuPathDB" id="MicrosporidiaDB:A0H76_868"/>
<accession>A0A1X0QLI3</accession>
<dbReference type="Proteomes" id="UP000192501">
    <property type="component" value="Unassembled WGS sequence"/>
</dbReference>
<evidence type="ECO:0008006" key="4">
    <source>
        <dbReference type="Google" id="ProtNLM"/>
    </source>
</evidence>
<proteinExistence type="predicted"/>
<keyword evidence="1" id="KW-1133">Transmembrane helix</keyword>
<keyword evidence="1" id="KW-0812">Transmembrane</keyword>
<protein>
    <recommendedName>
        <fullName evidence="4">Transmembrane protein</fullName>
    </recommendedName>
</protein>
<name>A0A1X0QLI3_9MICR</name>
<organism evidence="2 3">
    <name type="scientific">Hepatospora eriocheir</name>
    <dbReference type="NCBI Taxonomy" id="1081669"/>
    <lineage>
        <taxon>Eukaryota</taxon>
        <taxon>Fungi</taxon>
        <taxon>Fungi incertae sedis</taxon>
        <taxon>Microsporidia</taxon>
        <taxon>Hepatosporidae</taxon>
        <taxon>Hepatospora</taxon>
    </lineage>
</organism>
<keyword evidence="1" id="KW-0472">Membrane</keyword>
<dbReference type="AlphaFoldDB" id="A0A1X0QLI3"/>
<dbReference type="EMBL" id="LTAI01000002">
    <property type="protein sequence ID" value="ORE00633.1"/>
    <property type="molecule type" value="Genomic_DNA"/>
</dbReference>
<evidence type="ECO:0000313" key="3">
    <source>
        <dbReference type="Proteomes" id="UP000192501"/>
    </source>
</evidence>
<comment type="caution">
    <text evidence="2">The sequence shown here is derived from an EMBL/GenBank/DDBJ whole genome shotgun (WGS) entry which is preliminary data.</text>
</comment>